<comment type="caution">
    <text evidence="2">The sequence shown here is derived from an EMBL/GenBank/DDBJ whole genome shotgun (WGS) entry which is preliminary data.</text>
</comment>
<sequence>MPPCVDVYVWIQANDRASALATFIDRYVDTGNPGDPRFDALVRVVVDERPAPGDDDALADLRRDADSINAFSIYLRAKSHYEAIVTVTEEGGLVLGLGIDDPLNDPKVAVEAADLMADLKNEFHAVSGLAGVELAPPQSAPEWKEAELATPRDATSEASRATSGRGRADPSARP</sequence>
<reference evidence="2 3" key="1">
    <citation type="submission" date="2018-08" db="EMBL/GenBank/DDBJ databases">
        <title>Cellulomonas rhizosphaerae sp. nov., a novel actinomycete isolated from soil.</title>
        <authorList>
            <person name="Tian Y."/>
        </authorList>
    </citation>
    <scope>NUCLEOTIDE SEQUENCE [LARGE SCALE GENOMIC DNA]</scope>
    <source>
        <strain evidence="2 3">NEAU-TCZ24</strain>
    </source>
</reference>
<dbReference type="OrthoDB" id="5148265at2"/>
<dbReference type="Proteomes" id="UP000283374">
    <property type="component" value="Unassembled WGS sequence"/>
</dbReference>
<dbReference type="AlphaFoldDB" id="A0A413RQG4"/>
<evidence type="ECO:0000256" key="1">
    <source>
        <dbReference type="SAM" id="MobiDB-lite"/>
    </source>
</evidence>
<dbReference type="RefSeq" id="WP_118765945.1">
    <property type="nucleotide sequence ID" value="NZ_QWKP01000111.1"/>
</dbReference>
<keyword evidence="3" id="KW-1185">Reference proteome</keyword>
<dbReference type="EMBL" id="QWKP01000111">
    <property type="protein sequence ID" value="RHA44161.1"/>
    <property type="molecule type" value="Genomic_DNA"/>
</dbReference>
<gene>
    <name evidence="2" type="ORF">D1825_02700</name>
</gene>
<feature type="region of interest" description="Disordered" evidence="1">
    <location>
        <begin position="134"/>
        <end position="174"/>
    </location>
</feature>
<evidence type="ECO:0000313" key="2">
    <source>
        <dbReference type="EMBL" id="RHA44161.1"/>
    </source>
</evidence>
<name>A0A413RQG4_9CELL</name>
<protein>
    <submittedName>
        <fullName evidence="2">Uncharacterized protein</fullName>
    </submittedName>
</protein>
<proteinExistence type="predicted"/>
<evidence type="ECO:0000313" key="3">
    <source>
        <dbReference type="Proteomes" id="UP000283374"/>
    </source>
</evidence>
<accession>A0A413RQG4</accession>
<organism evidence="2 3">
    <name type="scientific">Cellulomonas rhizosphaerae</name>
    <dbReference type="NCBI Taxonomy" id="2293719"/>
    <lineage>
        <taxon>Bacteria</taxon>
        <taxon>Bacillati</taxon>
        <taxon>Actinomycetota</taxon>
        <taxon>Actinomycetes</taxon>
        <taxon>Micrococcales</taxon>
        <taxon>Cellulomonadaceae</taxon>
        <taxon>Cellulomonas</taxon>
    </lineage>
</organism>